<name>A0A2G9RUB4_AQUCT</name>
<dbReference type="Proteomes" id="UP000228934">
    <property type="component" value="Unassembled WGS sequence"/>
</dbReference>
<gene>
    <name evidence="1" type="ORF">AB205_0176850</name>
</gene>
<feature type="non-terminal residue" evidence="1">
    <location>
        <position position="307"/>
    </location>
</feature>
<dbReference type="EMBL" id="KV930451">
    <property type="protein sequence ID" value="PIO31496.1"/>
    <property type="molecule type" value="Genomic_DNA"/>
</dbReference>
<dbReference type="OrthoDB" id="9909705at2759"/>
<evidence type="ECO:0000313" key="2">
    <source>
        <dbReference type="Proteomes" id="UP000228934"/>
    </source>
</evidence>
<protein>
    <recommendedName>
        <fullName evidence="3">L1 transposable element RRM domain-containing protein</fullName>
    </recommendedName>
</protein>
<evidence type="ECO:0008006" key="3">
    <source>
        <dbReference type="Google" id="ProtNLM"/>
    </source>
</evidence>
<sequence>MSTLMSGLKKELAGMFHSLEKSIKKEITAVRSDMSHILVRVEETEQRQDTQAVAIKDLQDTVTQLAFAYRASMYKLEDLENRNRRNNIRVRGLPEATGDSDLEPSIRGIFNSILGNPVTAPLCFDRVHRALRPRIANSDLPRDVICRLHYLEDKNAIMTKMRGLPNIDFDGATITIYPDLSKDTLDRRRTLKPLLDHLRSDGITYRWGFPACLIATKKGRSHTLRFPEELPTFLQDLHLSPIELPGWQDPIPKFSCPMDSSLEKDPLKQRASLPSGICTKAWPCAVEVHLLSCLSYSATPSPSPSGA</sequence>
<dbReference type="Gene3D" id="3.30.70.1820">
    <property type="entry name" value="L1 transposable element, RRM domain"/>
    <property type="match status" value="1"/>
</dbReference>
<dbReference type="PANTHER" id="PTHR11505">
    <property type="entry name" value="L1 TRANSPOSABLE ELEMENT-RELATED"/>
    <property type="match status" value="1"/>
</dbReference>
<dbReference type="AlphaFoldDB" id="A0A2G9RUB4"/>
<accession>A0A2G9RUB4</accession>
<proteinExistence type="predicted"/>
<evidence type="ECO:0000313" key="1">
    <source>
        <dbReference type="EMBL" id="PIO31496.1"/>
    </source>
</evidence>
<organism evidence="1 2">
    <name type="scientific">Aquarana catesbeiana</name>
    <name type="common">American bullfrog</name>
    <name type="synonym">Rana catesbeiana</name>
    <dbReference type="NCBI Taxonomy" id="8400"/>
    <lineage>
        <taxon>Eukaryota</taxon>
        <taxon>Metazoa</taxon>
        <taxon>Chordata</taxon>
        <taxon>Craniata</taxon>
        <taxon>Vertebrata</taxon>
        <taxon>Euteleostomi</taxon>
        <taxon>Amphibia</taxon>
        <taxon>Batrachia</taxon>
        <taxon>Anura</taxon>
        <taxon>Neobatrachia</taxon>
        <taxon>Ranoidea</taxon>
        <taxon>Ranidae</taxon>
        <taxon>Aquarana</taxon>
    </lineage>
</organism>
<dbReference type="InterPro" id="IPR004244">
    <property type="entry name" value="Transposase_22"/>
</dbReference>
<reference evidence="2" key="1">
    <citation type="journal article" date="2017" name="Nat. Commun.">
        <title>The North American bullfrog draft genome provides insight into hormonal regulation of long noncoding RNA.</title>
        <authorList>
            <person name="Hammond S.A."/>
            <person name="Warren R.L."/>
            <person name="Vandervalk B.P."/>
            <person name="Kucuk E."/>
            <person name="Khan H."/>
            <person name="Gibb E.A."/>
            <person name="Pandoh P."/>
            <person name="Kirk H."/>
            <person name="Zhao Y."/>
            <person name="Jones M."/>
            <person name="Mungall A.J."/>
            <person name="Coope R."/>
            <person name="Pleasance S."/>
            <person name="Moore R.A."/>
            <person name="Holt R.A."/>
            <person name="Round J.M."/>
            <person name="Ohora S."/>
            <person name="Walle B.V."/>
            <person name="Veldhoen N."/>
            <person name="Helbing C.C."/>
            <person name="Birol I."/>
        </authorList>
    </citation>
    <scope>NUCLEOTIDE SEQUENCE [LARGE SCALE GENOMIC DNA]</scope>
</reference>
<keyword evidence="2" id="KW-1185">Reference proteome</keyword>